<dbReference type="EMBL" id="CP031442">
    <property type="protein sequence ID" value="AXM06356.1"/>
    <property type="molecule type" value="Genomic_DNA"/>
</dbReference>
<keyword evidence="10" id="KW-0915">Sodium</keyword>
<evidence type="ECO:0000256" key="9">
    <source>
        <dbReference type="ARBA" id="ARBA00049940"/>
    </source>
</evidence>
<evidence type="ECO:0000256" key="5">
    <source>
        <dbReference type="ARBA" id="ARBA00023136"/>
    </source>
</evidence>
<feature type="binding site" evidence="10">
    <location>
        <position position="88"/>
    </location>
    <ligand>
        <name>Na(+)</name>
        <dbReference type="ChEBI" id="CHEBI:29101"/>
        <note>structural</note>
    </ligand>
</feature>
<dbReference type="Pfam" id="PF02537">
    <property type="entry name" value="CRCB"/>
    <property type="match status" value="1"/>
</dbReference>
<sequence length="143" mass="15060">MAMRSGFLDRRPVLVGLVFLGGCLGTLIRSVIAHAWPSRADGVPWGTLAINLVGAFVLATLLELLVHAGPDRGVRRAVRLCIGTGLLGGFTTYSALTVEAGQRVMSGQWLWGIAYLLTSVAAGALLAWVVIAAVRCVMGKRSS</sequence>
<evidence type="ECO:0000256" key="7">
    <source>
        <dbReference type="ARBA" id="ARBA00035120"/>
    </source>
</evidence>
<dbReference type="AlphaFoldDB" id="A0A2B7IG45"/>
<protein>
    <recommendedName>
        <fullName evidence="10">Fluoride-specific ion channel FluC</fullName>
    </recommendedName>
</protein>
<dbReference type="SMR" id="A0A2B7IG45"/>
<comment type="catalytic activity">
    <reaction evidence="8">
        <text>fluoride(in) = fluoride(out)</text>
        <dbReference type="Rhea" id="RHEA:76159"/>
        <dbReference type="ChEBI" id="CHEBI:17051"/>
    </reaction>
    <physiologicalReaction direction="left-to-right" evidence="8">
        <dbReference type="Rhea" id="RHEA:76160"/>
    </physiologicalReaction>
</comment>
<evidence type="ECO:0000256" key="3">
    <source>
        <dbReference type="ARBA" id="ARBA00022692"/>
    </source>
</evidence>
<proteinExistence type="inferred from homology"/>
<keyword evidence="10" id="KW-0406">Ion transport</keyword>
<keyword evidence="5 10" id="KW-0472">Membrane</keyword>
<keyword evidence="10" id="KW-0813">Transport</keyword>
<dbReference type="OrthoDB" id="5148600at2"/>
<accession>A0A2B7IG45</accession>
<evidence type="ECO:0000313" key="13">
    <source>
        <dbReference type="Proteomes" id="UP000226191"/>
    </source>
</evidence>
<evidence type="ECO:0000256" key="1">
    <source>
        <dbReference type="ARBA" id="ARBA00004651"/>
    </source>
</evidence>
<keyword evidence="2 10" id="KW-1003">Cell membrane</keyword>
<dbReference type="GO" id="GO:0062054">
    <property type="term" value="F:fluoride channel activity"/>
    <property type="evidence" value="ECO:0007669"/>
    <property type="project" value="UniProtKB-UniRule"/>
</dbReference>
<reference evidence="12 13" key="1">
    <citation type="submission" date="2017-02" db="EMBL/GenBank/DDBJ databases">
        <title>Prevalence of linear plasmids in Cutibacterium acnes isolates obtained from cancerous prostatic tissue.</title>
        <authorList>
            <person name="Davidsson S."/>
            <person name="Bruggemann H."/>
        </authorList>
    </citation>
    <scope>NUCLEOTIDE SEQUENCE [LARGE SCALE GENOMIC DNA]</scope>
    <source>
        <strain evidence="12 13">11-78</strain>
    </source>
</reference>
<evidence type="ECO:0000256" key="8">
    <source>
        <dbReference type="ARBA" id="ARBA00035585"/>
    </source>
</evidence>
<keyword evidence="6 10" id="KW-0407">Ion channel</keyword>
<evidence type="ECO:0000256" key="2">
    <source>
        <dbReference type="ARBA" id="ARBA00022475"/>
    </source>
</evidence>
<evidence type="ECO:0000256" key="4">
    <source>
        <dbReference type="ARBA" id="ARBA00022989"/>
    </source>
</evidence>
<feature type="transmembrane region" description="Helical" evidence="10">
    <location>
        <begin position="43"/>
        <end position="65"/>
    </location>
</feature>
<name>A0A2B7IG45_CUTAC</name>
<evidence type="ECO:0000313" key="12">
    <source>
        <dbReference type="EMBL" id="PGF36285.1"/>
    </source>
</evidence>
<comment type="activity regulation">
    <text evidence="10">Na(+) is not transported, but it plays an essential structural role and its presence is essential for fluoride channel function.</text>
</comment>
<dbReference type="InterPro" id="IPR003691">
    <property type="entry name" value="FluC"/>
</dbReference>
<evidence type="ECO:0000256" key="6">
    <source>
        <dbReference type="ARBA" id="ARBA00023303"/>
    </source>
</evidence>
<dbReference type="PANTHER" id="PTHR28259:SF1">
    <property type="entry name" value="FLUORIDE EXPORT PROTEIN 1-RELATED"/>
    <property type="match status" value="1"/>
</dbReference>
<dbReference type="Proteomes" id="UP000256621">
    <property type="component" value="Chromosome"/>
</dbReference>
<evidence type="ECO:0000313" key="11">
    <source>
        <dbReference type="EMBL" id="AXM06356.1"/>
    </source>
</evidence>
<keyword evidence="3 10" id="KW-0812">Transmembrane</keyword>
<evidence type="ECO:0000313" key="14">
    <source>
        <dbReference type="Proteomes" id="UP000256621"/>
    </source>
</evidence>
<feature type="transmembrane region" description="Helical" evidence="10">
    <location>
        <begin position="108"/>
        <end position="134"/>
    </location>
</feature>
<comment type="function">
    <text evidence="9 10">Fluoride-specific ion channel. Important for reducing fluoride concentration in the cell, thus reducing its toxicity.</text>
</comment>
<reference evidence="11 14" key="2">
    <citation type="submission" date="2018-08" db="EMBL/GenBank/DDBJ databases">
        <title>Genome sequencing of Cutibacterium acnes KCOM 1315.</title>
        <authorList>
            <person name="Kook J.-K."/>
            <person name="Park S.-N."/>
            <person name="Lim Y.K."/>
        </authorList>
    </citation>
    <scope>NUCLEOTIDE SEQUENCE [LARGE SCALE GENOMIC DNA]</scope>
    <source>
        <strain evidence="11 14">KCOM 1315</strain>
    </source>
</reference>
<evidence type="ECO:0000256" key="10">
    <source>
        <dbReference type="HAMAP-Rule" id="MF_00454"/>
    </source>
</evidence>
<dbReference type="EMBL" id="MVCE01000001">
    <property type="protein sequence ID" value="PGF36285.1"/>
    <property type="molecule type" value="Genomic_DNA"/>
</dbReference>
<comment type="subcellular location">
    <subcellularLocation>
        <location evidence="1 10">Cell membrane</location>
        <topology evidence="1 10">Multi-pass membrane protein</topology>
    </subcellularLocation>
</comment>
<feature type="transmembrane region" description="Helical" evidence="10">
    <location>
        <begin position="77"/>
        <end position="96"/>
    </location>
</feature>
<comment type="similarity">
    <text evidence="7 10">Belongs to the fluoride channel Fluc/FEX (TC 1.A.43) family.</text>
</comment>
<dbReference type="PANTHER" id="PTHR28259">
    <property type="entry name" value="FLUORIDE EXPORT PROTEIN 1-RELATED"/>
    <property type="match status" value="1"/>
</dbReference>
<organism evidence="12 13">
    <name type="scientific">Cutibacterium acnes</name>
    <name type="common">Propionibacterium acnes</name>
    <dbReference type="NCBI Taxonomy" id="1747"/>
    <lineage>
        <taxon>Bacteria</taxon>
        <taxon>Bacillati</taxon>
        <taxon>Actinomycetota</taxon>
        <taxon>Actinomycetes</taxon>
        <taxon>Propionibacteriales</taxon>
        <taxon>Propionibacteriaceae</taxon>
        <taxon>Cutibacterium</taxon>
    </lineage>
</organism>
<dbReference type="PROSITE" id="PS51257">
    <property type="entry name" value="PROKAR_LIPOPROTEIN"/>
    <property type="match status" value="1"/>
</dbReference>
<dbReference type="GO" id="GO:0046872">
    <property type="term" value="F:metal ion binding"/>
    <property type="evidence" value="ECO:0007669"/>
    <property type="project" value="UniProtKB-KW"/>
</dbReference>
<keyword evidence="10" id="KW-0479">Metal-binding</keyword>
<dbReference type="GO" id="GO:0005886">
    <property type="term" value="C:plasma membrane"/>
    <property type="evidence" value="ECO:0007669"/>
    <property type="project" value="UniProtKB-SubCell"/>
</dbReference>
<dbReference type="Proteomes" id="UP000226191">
    <property type="component" value="Unassembled WGS sequence"/>
</dbReference>
<dbReference type="RefSeq" id="WP_002523752.1">
    <property type="nucleotide sequence ID" value="NZ_JANDKK010000002.1"/>
</dbReference>
<feature type="binding site" evidence="10">
    <location>
        <position position="91"/>
    </location>
    <ligand>
        <name>Na(+)</name>
        <dbReference type="ChEBI" id="CHEBI:29101"/>
        <note>structural</note>
    </ligand>
</feature>
<dbReference type="HAMAP" id="MF_00454">
    <property type="entry name" value="FluC"/>
    <property type="match status" value="1"/>
</dbReference>
<dbReference type="GO" id="GO:0140114">
    <property type="term" value="P:cellular detoxification of fluoride"/>
    <property type="evidence" value="ECO:0007669"/>
    <property type="project" value="UniProtKB-UniRule"/>
</dbReference>
<gene>
    <name evidence="10" type="primary">fluC</name>
    <name evidence="10" type="synonym">crcB</name>
    <name evidence="12" type="ORF">B1B09_01150</name>
    <name evidence="11" type="ORF">DXN06_03745</name>
</gene>
<keyword evidence="4 10" id="KW-1133">Transmembrane helix</keyword>